<gene>
    <name evidence="4" type="ORF">N866_09395</name>
</gene>
<dbReference type="Gene3D" id="2.60.420.10">
    <property type="entry name" value="Maltose phosphorylase, domain 3"/>
    <property type="match status" value="1"/>
</dbReference>
<proteinExistence type="predicted"/>
<dbReference type="EMBL" id="AXCW01000028">
    <property type="protein sequence ID" value="EYR64515.1"/>
    <property type="molecule type" value="Genomic_DNA"/>
</dbReference>
<feature type="domain" description="Glycoside hydrolase family 65 central catalytic" evidence="2">
    <location>
        <begin position="1"/>
        <end position="64"/>
    </location>
</feature>
<keyword evidence="1" id="KW-0378">Hydrolase</keyword>
<evidence type="ECO:0000256" key="1">
    <source>
        <dbReference type="ARBA" id="ARBA00023295"/>
    </source>
</evidence>
<dbReference type="PANTHER" id="PTHR11051">
    <property type="entry name" value="GLYCOSYL HYDROLASE-RELATED"/>
    <property type="match status" value="1"/>
</dbReference>
<organism evidence="4 5">
    <name type="scientific">Actinotalea ferrariae CF5-4</name>
    <dbReference type="NCBI Taxonomy" id="948458"/>
    <lineage>
        <taxon>Bacteria</taxon>
        <taxon>Bacillati</taxon>
        <taxon>Actinomycetota</taxon>
        <taxon>Actinomycetes</taxon>
        <taxon>Micrococcales</taxon>
        <taxon>Cellulomonadaceae</taxon>
        <taxon>Actinotalea</taxon>
    </lineage>
</organism>
<dbReference type="InterPro" id="IPR005194">
    <property type="entry name" value="Glyco_hydro_65_C"/>
</dbReference>
<dbReference type="PANTHER" id="PTHR11051:SF8">
    <property type="entry name" value="PROTEIN-GLUCOSYLGALACTOSYLHYDROXYLYSINE GLUCOSIDASE"/>
    <property type="match status" value="1"/>
</dbReference>
<dbReference type="AlphaFoldDB" id="A0A021VWX3"/>
<keyword evidence="1" id="KW-0326">Glycosidase</keyword>
<sequence>MDYYLARTAHGSTLSRVVHASVLARLDPARGWVTFRDALAADLDDTQGGTTQEGIHLGAMAGTIDILSRSFAGLETEGATIVLDPALPAGLHTLEFRMQHRGQRLAIMIDDDTVTVTAEPCTTRTRVRLRLGEHEGALQPGTRRIFRRGVGTWHPQETIEVEHEPARPRRRIEGSGP</sequence>
<keyword evidence="5" id="KW-1185">Reference proteome</keyword>
<feature type="domain" description="Glycoside hydrolase family 65 C-terminal" evidence="3">
    <location>
        <begin position="74"/>
        <end position="128"/>
    </location>
</feature>
<dbReference type="InterPro" id="IPR012341">
    <property type="entry name" value="6hp_glycosidase-like_sf"/>
</dbReference>
<evidence type="ECO:0000259" key="3">
    <source>
        <dbReference type="Pfam" id="PF03633"/>
    </source>
</evidence>
<dbReference type="GO" id="GO:0004553">
    <property type="term" value="F:hydrolase activity, hydrolyzing O-glycosyl compounds"/>
    <property type="evidence" value="ECO:0007669"/>
    <property type="project" value="TreeGrafter"/>
</dbReference>
<evidence type="ECO:0000313" key="5">
    <source>
        <dbReference type="Proteomes" id="UP000019753"/>
    </source>
</evidence>
<comment type="caution">
    <text evidence="4">The sequence shown here is derived from an EMBL/GenBank/DDBJ whole genome shotgun (WGS) entry which is preliminary data.</text>
</comment>
<evidence type="ECO:0000259" key="2">
    <source>
        <dbReference type="Pfam" id="PF03632"/>
    </source>
</evidence>
<dbReference type="SUPFAM" id="SSF48208">
    <property type="entry name" value="Six-hairpin glycosidases"/>
    <property type="match status" value="1"/>
</dbReference>
<dbReference type="GO" id="GO:0005975">
    <property type="term" value="P:carbohydrate metabolic process"/>
    <property type="evidence" value="ECO:0007669"/>
    <property type="project" value="InterPro"/>
</dbReference>
<dbReference type="Proteomes" id="UP000019753">
    <property type="component" value="Unassembled WGS sequence"/>
</dbReference>
<dbReference type="InterPro" id="IPR005195">
    <property type="entry name" value="Glyco_hydro_65_M"/>
</dbReference>
<dbReference type="Pfam" id="PF03633">
    <property type="entry name" value="Glyco_hydro_65C"/>
    <property type="match status" value="1"/>
</dbReference>
<dbReference type="InterPro" id="IPR008928">
    <property type="entry name" value="6-hairpin_glycosidase_sf"/>
</dbReference>
<protein>
    <submittedName>
        <fullName evidence="4">Uncharacterized protein</fullName>
    </submittedName>
</protein>
<dbReference type="Gene3D" id="1.50.10.10">
    <property type="match status" value="1"/>
</dbReference>
<dbReference type="Pfam" id="PF03632">
    <property type="entry name" value="Glyco_hydro_65m"/>
    <property type="match status" value="1"/>
</dbReference>
<accession>A0A021VWX3</accession>
<reference evidence="4 5" key="1">
    <citation type="submission" date="2014-01" db="EMBL/GenBank/DDBJ databases">
        <title>Actinotalea ferrariae CF5-4.</title>
        <authorList>
            <person name="Chen F."/>
            <person name="Li Y."/>
            <person name="Wang G."/>
        </authorList>
    </citation>
    <scope>NUCLEOTIDE SEQUENCE [LARGE SCALE GENOMIC DNA]</scope>
    <source>
        <strain evidence="4 5">CF5-4</strain>
    </source>
</reference>
<name>A0A021VWX3_9CELL</name>
<evidence type="ECO:0000313" key="4">
    <source>
        <dbReference type="EMBL" id="EYR64515.1"/>
    </source>
</evidence>